<dbReference type="GO" id="GO:0016491">
    <property type="term" value="F:oxidoreductase activity"/>
    <property type="evidence" value="ECO:0007669"/>
    <property type="project" value="UniProtKB-KW"/>
</dbReference>
<evidence type="ECO:0000256" key="1">
    <source>
        <dbReference type="ARBA" id="ARBA00022630"/>
    </source>
</evidence>
<organism evidence="5 6">
    <name type="scientific">Fomitopsis schrenkii</name>
    <name type="common">Brown rot fungus</name>
    <dbReference type="NCBI Taxonomy" id="2126942"/>
    <lineage>
        <taxon>Eukaryota</taxon>
        <taxon>Fungi</taxon>
        <taxon>Dikarya</taxon>
        <taxon>Basidiomycota</taxon>
        <taxon>Agaricomycotina</taxon>
        <taxon>Agaricomycetes</taxon>
        <taxon>Polyporales</taxon>
        <taxon>Fomitopsis</taxon>
    </lineage>
</organism>
<dbReference type="SUPFAM" id="SSF51905">
    <property type="entry name" value="FAD/NAD(P)-binding domain"/>
    <property type="match status" value="1"/>
</dbReference>
<dbReference type="Proteomes" id="UP000015241">
    <property type="component" value="Unassembled WGS sequence"/>
</dbReference>
<keyword evidence="2" id="KW-0274">FAD</keyword>
<protein>
    <recommendedName>
        <fullName evidence="4">FAD-binding domain-containing protein</fullName>
    </recommendedName>
</protein>
<dbReference type="AlphaFoldDB" id="S8DSH5"/>
<sequence length="432" mass="47393">MPEPKFHVAICGGGIGGLCLAVALSRCPDIQVDLYEAAAQFKEIGAGVMIWSRTWEILTLLGLGSKLTETAHAPPDGSIGVGFDFRKSDQPMEGNRFHLFELPYGCIRFHRAHFLDVFVDALPEDVAHFGKRLVSYSQVEPDGPLQLCFSDDTTASCDILVGCDGIKSTVRKQMFEEKVAATGQKALLRYIDPVWTGTMAYRGLIPVDHLRARHGGEHRTVETPMMYCGKGKHVVSYSISRGSVVNVVAFASRPELDSTSYDQEWVVNCTKEELLECYDGWEPEVMDIIKCIEQPTRWAIHHLKPLPTYVSGRIALLGDAAHAMSPHQGAGAGQAIEDAFVLARVLGRPSTTVTTLPQALLAYEHVRLPLANHVLRGSYDSGVMYEFNGVHGDDLHALGPAIERQWSWLTQTTVIGEAEAARGAIQADMHIG</sequence>
<dbReference type="eggNOG" id="KOG2614">
    <property type="taxonomic scope" value="Eukaryota"/>
</dbReference>
<dbReference type="InParanoid" id="S8DSH5"/>
<proteinExistence type="predicted"/>
<reference evidence="5 6" key="1">
    <citation type="journal article" date="2012" name="Science">
        <title>The Paleozoic origin of enzymatic lignin decomposition reconstructed from 31 fungal genomes.</title>
        <authorList>
            <person name="Floudas D."/>
            <person name="Binder M."/>
            <person name="Riley R."/>
            <person name="Barry K."/>
            <person name="Blanchette R.A."/>
            <person name="Henrissat B."/>
            <person name="Martinez A.T."/>
            <person name="Otillar R."/>
            <person name="Spatafora J.W."/>
            <person name="Yadav J.S."/>
            <person name="Aerts A."/>
            <person name="Benoit I."/>
            <person name="Boyd A."/>
            <person name="Carlson A."/>
            <person name="Copeland A."/>
            <person name="Coutinho P.M."/>
            <person name="de Vries R.P."/>
            <person name="Ferreira P."/>
            <person name="Findley K."/>
            <person name="Foster B."/>
            <person name="Gaskell J."/>
            <person name="Glotzer D."/>
            <person name="Gorecki P."/>
            <person name="Heitman J."/>
            <person name="Hesse C."/>
            <person name="Hori C."/>
            <person name="Igarashi K."/>
            <person name="Jurgens J.A."/>
            <person name="Kallen N."/>
            <person name="Kersten P."/>
            <person name="Kohler A."/>
            <person name="Kuees U."/>
            <person name="Kumar T.K.A."/>
            <person name="Kuo A."/>
            <person name="LaButti K."/>
            <person name="Larrondo L.F."/>
            <person name="Lindquist E."/>
            <person name="Ling A."/>
            <person name="Lombard V."/>
            <person name="Lucas S."/>
            <person name="Lundell T."/>
            <person name="Martin R."/>
            <person name="McLaughlin D.J."/>
            <person name="Morgenstern I."/>
            <person name="Morin E."/>
            <person name="Murat C."/>
            <person name="Nagy L.G."/>
            <person name="Nolan M."/>
            <person name="Ohm R.A."/>
            <person name="Patyshakuliyeva A."/>
            <person name="Rokas A."/>
            <person name="Ruiz-Duenas F.J."/>
            <person name="Sabat G."/>
            <person name="Salamov A."/>
            <person name="Samejima M."/>
            <person name="Schmutz J."/>
            <person name="Slot J.C."/>
            <person name="St John F."/>
            <person name="Stenlid J."/>
            <person name="Sun H."/>
            <person name="Sun S."/>
            <person name="Syed K."/>
            <person name="Tsang A."/>
            <person name="Wiebenga A."/>
            <person name="Young D."/>
            <person name="Pisabarro A."/>
            <person name="Eastwood D.C."/>
            <person name="Martin F."/>
            <person name="Cullen D."/>
            <person name="Grigoriev I.V."/>
            <person name="Hibbett D.S."/>
        </authorList>
    </citation>
    <scope>NUCLEOTIDE SEQUENCE</scope>
    <source>
        <strain evidence="6">FP-58527</strain>
    </source>
</reference>
<accession>S8DSH5</accession>
<evidence type="ECO:0000313" key="6">
    <source>
        <dbReference type="Proteomes" id="UP000015241"/>
    </source>
</evidence>
<dbReference type="STRING" id="743788.S8DSH5"/>
<name>S8DSH5_FOMSC</name>
<evidence type="ECO:0000256" key="2">
    <source>
        <dbReference type="ARBA" id="ARBA00022827"/>
    </source>
</evidence>
<feature type="domain" description="FAD-binding" evidence="4">
    <location>
        <begin position="6"/>
        <end position="174"/>
    </location>
</feature>
<dbReference type="InterPro" id="IPR036188">
    <property type="entry name" value="FAD/NAD-bd_sf"/>
</dbReference>
<dbReference type="GO" id="GO:0044550">
    <property type="term" value="P:secondary metabolite biosynthetic process"/>
    <property type="evidence" value="ECO:0007669"/>
    <property type="project" value="TreeGrafter"/>
</dbReference>
<keyword evidence="6" id="KW-1185">Reference proteome</keyword>
<evidence type="ECO:0000313" key="5">
    <source>
        <dbReference type="EMBL" id="EPS94143.1"/>
    </source>
</evidence>
<dbReference type="Gene3D" id="3.50.50.60">
    <property type="entry name" value="FAD/NAD(P)-binding domain"/>
    <property type="match status" value="1"/>
</dbReference>
<dbReference type="GO" id="GO:0071949">
    <property type="term" value="F:FAD binding"/>
    <property type="evidence" value="ECO:0007669"/>
    <property type="project" value="InterPro"/>
</dbReference>
<feature type="domain" description="FAD-binding" evidence="4">
    <location>
        <begin position="307"/>
        <end position="376"/>
    </location>
</feature>
<dbReference type="EMBL" id="KE504243">
    <property type="protein sequence ID" value="EPS94143.1"/>
    <property type="molecule type" value="Genomic_DNA"/>
</dbReference>
<dbReference type="HOGENOM" id="CLU_009665_6_3_1"/>
<keyword evidence="1" id="KW-0285">Flavoprotein</keyword>
<dbReference type="OrthoDB" id="417877at2759"/>
<dbReference type="SUPFAM" id="SSF54373">
    <property type="entry name" value="FAD-linked reductases, C-terminal domain"/>
    <property type="match status" value="1"/>
</dbReference>
<keyword evidence="3" id="KW-0560">Oxidoreductase</keyword>
<gene>
    <name evidence="5" type="ORF">FOMPIDRAFT_1033475</name>
</gene>
<dbReference type="InterPro" id="IPR002938">
    <property type="entry name" value="FAD-bd"/>
</dbReference>
<evidence type="ECO:0000259" key="4">
    <source>
        <dbReference type="Pfam" id="PF01494"/>
    </source>
</evidence>
<dbReference type="InterPro" id="IPR051104">
    <property type="entry name" value="FAD_monoxygenase"/>
</dbReference>
<evidence type="ECO:0000256" key="3">
    <source>
        <dbReference type="ARBA" id="ARBA00023002"/>
    </source>
</evidence>
<dbReference type="PANTHER" id="PTHR46720">
    <property type="entry name" value="HYDROXYLASE, PUTATIVE (AFU_ORTHOLOGUE AFUA_3G01460)-RELATED"/>
    <property type="match status" value="1"/>
</dbReference>
<dbReference type="PANTHER" id="PTHR46720:SF3">
    <property type="entry name" value="FAD-BINDING DOMAIN-CONTAINING PROTEIN-RELATED"/>
    <property type="match status" value="1"/>
</dbReference>
<dbReference type="Pfam" id="PF01494">
    <property type="entry name" value="FAD_binding_3"/>
    <property type="match status" value="2"/>
</dbReference>
<dbReference type="PRINTS" id="PR00420">
    <property type="entry name" value="RNGMNOXGNASE"/>
</dbReference>